<dbReference type="KEGG" id="puo:RZN69_15320"/>
<keyword evidence="14" id="KW-1185">Reference proteome</keyword>
<feature type="domain" description="Aspartate/glutamate/uridylate kinase" evidence="12">
    <location>
        <begin position="16"/>
        <end position="227"/>
    </location>
</feature>
<feature type="binding site" evidence="11">
    <location>
        <position position="65"/>
    </location>
    <ligand>
        <name>ATP</name>
        <dbReference type="ChEBI" id="CHEBI:30616"/>
    </ligand>
</feature>
<evidence type="ECO:0000256" key="8">
    <source>
        <dbReference type="ARBA" id="ARBA00022840"/>
    </source>
</evidence>
<protein>
    <recommendedName>
        <fullName evidence="11">Uridylate kinase</fullName>
        <shortName evidence="11">UK</shortName>
        <ecNumber evidence="11">2.7.4.22</ecNumber>
    </recommendedName>
    <alternativeName>
        <fullName evidence="11">Uridine monophosphate kinase</fullName>
        <shortName evidence="11">UMP kinase</shortName>
        <shortName evidence="11">UMPK</shortName>
    </alternativeName>
</protein>
<comment type="pathway">
    <text evidence="2 11">Pyrimidine metabolism; CTP biosynthesis via de novo pathway; UDP from UMP (UMPK route): step 1/1.</text>
</comment>
<dbReference type="GO" id="GO:0033862">
    <property type="term" value="F:UMP kinase activity"/>
    <property type="evidence" value="ECO:0007669"/>
    <property type="project" value="UniProtKB-EC"/>
</dbReference>
<evidence type="ECO:0000256" key="4">
    <source>
        <dbReference type="ARBA" id="ARBA00022490"/>
    </source>
</evidence>
<comment type="subcellular location">
    <subcellularLocation>
        <location evidence="1 11">Cytoplasm</location>
    </subcellularLocation>
</comment>
<comment type="catalytic activity">
    <reaction evidence="10 11">
        <text>UMP + ATP = UDP + ADP</text>
        <dbReference type="Rhea" id="RHEA:24400"/>
        <dbReference type="ChEBI" id="CHEBI:30616"/>
        <dbReference type="ChEBI" id="CHEBI:57865"/>
        <dbReference type="ChEBI" id="CHEBI:58223"/>
        <dbReference type="ChEBI" id="CHEBI:456216"/>
        <dbReference type="EC" id="2.7.4.22"/>
    </reaction>
</comment>
<feature type="binding site" evidence="11">
    <location>
        <position position="182"/>
    </location>
    <ligand>
        <name>ATP</name>
        <dbReference type="ChEBI" id="CHEBI:30616"/>
    </ligand>
</feature>
<feature type="binding site" evidence="11">
    <location>
        <position position="69"/>
    </location>
    <ligand>
        <name>ATP</name>
        <dbReference type="ChEBI" id="CHEBI:30616"/>
    </ligand>
</feature>
<comment type="function">
    <text evidence="11">Catalyzes the reversible phosphorylation of UMP to UDP.</text>
</comment>
<feature type="binding site" evidence="11">
    <location>
        <position position="179"/>
    </location>
    <ligand>
        <name>ATP</name>
        <dbReference type="ChEBI" id="CHEBI:30616"/>
    </ligand>
</feature>
<dbReference type="CDD" id="cd04254">
    <property type="entry name" value="AAK_UMPK-PyrH-Ec"/>
    <property type="match status" value="1"/>
</dbReference>
<evidence type="ECO:0000256" key="5">
    <source>
        <dbReference type="ARBA" id="ARBA00022679"/>
    </source>
</evidence>
<comment type="subunit">
    <text evidence="11">Homohexamer.</text>
</comment>
<dbReference type="InterPro" id="IPR011817">
    <property type="entry name" value="Uridylate_kinase"/>
</dbReference>
<dbReference type="FunFam" id="3.40.1160.10:FF:000001">
    <property type="entry name" value="Uridylate kinase"/>
    <property type="match status" value="1"/>
</dbReference>
<gene>
    <name evidence="11 13" type="primary">pyrH</name>
    <name evidence="13" type="ORF">RZN69_15320</name>
</gene>
<dbReference type="Pfam" id="PF00696">
    <property type="entry name" value="AA_kinase"/>
    <property type="match status" value="1"/>
</dbReference>
<dbReference type="NCBIfam" id="TIGR02075">
    <property type="entry name" value="pyrH_bact"/>
    <property type="match status" value="1"/>
</dbReference>
<dbReference type="EMBL" id="CP136920">
    <property type="protein sequence ID" value="WOO39992.1"/>
    <property type="molecule type" value="Genomic_DNA"/>
</dbReference>
<evidence type="ECO:0000256" key="3">
    <source>
        <dbReference type="ARBA" id="ARBA00007614"/>
    </source>
</evidence>
<dbReference type="InterPro" id="IPR036393">
    <property type="entry name" value="AceGlu_kinase-like_sf"/>
</dbReference>
<comment type="activity regulation">
    <text evidence="11">Inhibited by UTP.</text>
</comment>
<feature type="binding site" evidence="11">
    <location>
        <position position="173"/>
    </location>
    <ligand>
        <name>ATP</name>
        <dbReference type="ChEBI" id="CHEBI:30616"/>
    </ligand>
</feature>
<dbReference type="GO" id="GO:0006225">
    <property type="term" value="P:UDP biosynthetic process"/>
    <property type="evidence" value="ECO:0007669"/>
    <property type="project" value="TreeGrafter"/>
</dbReference>
<dbReference type="PIRSF" id="PIRSF005650">
    <property type="entry name" value="Uridylate_kin"/>
    <property type="match status" value="1"/>
</dbReference>
<dbReference type="EC" id="2.7.4.22" evidence="11"/>
<evidence type="ECO:0000259" key="12">
    <source>
        <dbReference type="Pfam" id="PF00696"/>
    </source>
</evidence>
<keyword evidence="5 11" id="KW-0808">Transferase</keyword>
<feature type="binding site" evidence="11">
    <location>
        <position position="85"/>
    </location>
    <ligand>
        <name>UMP</name>
        <dbReference type="ChEBI" id="CHEBI:57865"/>
    </ligand>
</feature>
<feature type="binding site" evidence="11">
    <location>
        <begin position="21"/>
        <end position="24"/>
    </location>
    <ligand>
        <name>ATP</name>
        <dbReference type="ChEBI" id="CHEBI:30616"/>
    </ligand>
</feature>
<name>A0AAQ3QUP8_9BACT</name>
<evidence type="ECO:0000256" key="10">
    <source>
        <dbReference type="ARBA" id="ARBA00047767"/>
    </source>
</evidence>
<proteinExistence type="inferred from homology"/>
<reference evidence="13 14" key="1">
    <citation type="submission" date="2023-10" db="EMBL/GenBank/DDBJ databases">
        <title>Rubellicoccus peritrichatus gen. nov., sp. nov., isolated from an algae of coral reef tank.</title>
        <authorList>
            <person name="Luo J."/>
        </authorList>
    </citation>
    <scope>NUCLEOTIDE SEQUENCE [LARGE SCALE GENOMIC DNA]</scope>
    <source>
        <strain evidence="13 14">CR14</strain>
    </source>
</reference>
<keyword evidence="7 11" id="KW-0418">Kinase</keyword>
<dbReference type="HAMAP" id="MF_01220_B">
    <property type="entry name" value="PyrH_B"/>
    <property type="match status" value="1"/>
</dbReference>
<dbReference type="GO" id="GO:0044210">
    <property type="term" value="P:'de novo' CTP biosynthetic process"/>
    <property type="evidence" value="ECO:0007669"/>
    <property type="project" value="UniProtKB-UniRule"/>
</dbReference>
<comment type="similarity">
    <text evidence="3 11">Belongs to the UMP kinase family.</text>
</comment>
<dbReference type="Gene3D" id="3.40.1160.10">
    <property type="entry name" value="Acetylglutamate kinase-like"/>
    <property type="match status" value="1"/>
</dbReference>
<dbReference type="PANTHER" id="PTHR42833:SF4">
    <property type="entry name" value="URIDYLATE KINASE PUMPKIN, CHLOROPLASTIC"/>
    <property type="match status" value="1"/>
</dbReference>
<keyword evidence="9 11" id="KW-0665">Pyrimidine biosynthesis</keyword>
<evidence type="ECO:0000256" key="7">
    <source>
        <dbReference type="ARBA" id="ARBA00022777"/>
    </source>
</evidence>
<dbReference type="InterPro" id="IPR015963">
    <property type="entry name" value="Uridylate_kinase_bac"/>
</dbReference>
<organism evidence="13 14">
    <name type="scientific">Rubellicoccus peritrichatus</name>
    <dbReference type="NCBI Taxonomy" id="3080537"/>
    <lineage>
        <taxon>Bacteria</taxon>
        <taxon>Pseudomonadati</taxon>
        <taxon>Verrucomicrobiota</taxon>
        <taxon>Opitutia</taxon>
        <taxon>Puniceicoccales</taxon>
        <taxon>Cerasicoccaceae</taxon>
        <taxon>Rubellicoccus</taxon>
    </lineage>
</organism>
<dbReference type="InterPro" id="IPR001048">
    <property type="entry name" value="Asp/Glu/Uridylate_kinase"/>
</dbReference>
<keyword evidence="8 11" id="KW-0067">ATP-binding</keyword>
<dbReference type="AlphaFoldDB" id="A0AAQ3QUP8"/>
<feature type="binding site" evidence="11">
    <location>
        <position position="174"/>
    </location>
    <ligand>
        <name>ATP</name>
        <dbReference type="ChEBI" id="CHEBI:30616"/>
    </ligand>
</feature>
<evidence type="ECO:0000256" key="6">
    <source>
        <dbReference type="ARBA" id="ARBA00022741"/>
    </source>
</evidence>
<comment type="caution">
    <text evidence="11">Lacks conserved residue(s) required for the propagation of feature annotation.</text>
</comment>
<sequence>MAGDADSETKGKPKYKRIVLKISGEALKGDVTGEVIDGSILQAMADEVKKVHELGVQVGMVVGGGNIFRGQLGEKYRGIDRTTGDHMGMLATAINALALMDCLEKNGVPVRVQSAIPMDKVAEPYIQRRAIRHMEKGRVVIFAAGTGNPYFSTDTTAALRANEIQADVIMKATNVDGVYDKDPAKHNDAVRYDELTFMDALKNRLNVMDSTAFSMCMDNDMPILVFSMAEKNSVIRATLGEEIGTIVHN</sequence>
<evidence type="ECO:0000313" key="14">
    <source>
        <dbReference type="Proteomes" id="UP001304300"/>
    </source>
</evidence>
<accession>A0AAQ3QUP8</accession>
<evidence type="ECO:0000256" key="2">
    <source>
        <dbReference type="ARBA" id="ARBA00004791"/>
    </source>
</evidence>
<keyword evidence="4 11" id="KW-0963">Cytoplasm</keyword>
<evidence type="ECO:0000313" key="13">
    <source>
        <dbReference type="EMBL" id="WOO39992.1"/>
    </source>
</evidence>
<keyword evidence="6 11" id="KW-0547">Nucleotide-binding</keyword>
<evidence type="ECO:0000256" key="9">
    <source>
        <dbReference type="ARBA" id="ARBA00022975"/>
    </source>
</evidence>
<dbReference type="SUPFAM" id="SSF53633">
    <property type="entry name" value="Carbamate kinase-like"/>
    <property type="match status" value="1"/>
</dbReference>
<dbReference type="GO" id="GO:0005737">
    <property type="term" value="C:cytoplasm"/>
    <property type="evidence" value="ECO:0007669"/>
    <property type="project" value="UniProtKB-SubCell"/>
</dbReference>
<evidence type="ECO:0000256" key="1">
    <source>
        <dbReference type="ARBA" id="ARBA00004496"/>
    </source>
</evidence>
<feature type="binding site" evidence="11">
    <location>
        <begin position="146"/>
        <end position="153"/>
    </location>
    <ligand>
        <name>UMP</name>
        <dbReference type="ChEBI" id="CHEBI:57865"/>
    </ligand>
</feature>
<dbReference type="GO" id="GO:0005524">
    <property type="term" value="F:ATP binding"/>
    <property type="evidence" value="ECO:0007669"/>
    <property type="project" value="UniProtKB-KW"/>
</dbReference>
<dbReference type="Proteomes" id="UP001304300">
    <property type="component" value="Chromosome"/>
</dbReference>
<evidence type="ECO:0000256" key="11">
    <source>
        <dbReference type="HAMAP-Rule" id="MF_01220"/>
    </source>
</evidence>
<feature type="binding site" evidence="11">
    <location>
        <position position="64"/>
    </location>
    <ligand>
        <name>UMP</name>
        <dbReference type="ChEBI" id="CHEBI:57865"/>
    </ligand>
</feature>
<dbReference type="PANTHER" id="PTHR42833">
    <property type="entry name" value="URIDYLATE KINASE"/>
    <property type="match status" value="1"/>
</dbReference>
<dbReference type="RefSeq" id="WP_317832066.1">
    <property type="nucleotide sequence ID" value="NZ_CP136920.1"/>
</dbReference>